<feature type="transmembrane region" description="Helical" evidence="1">
    <location>
        <begin position="6"/>
        <end position="21"/>
    </location>
</feature>
<reference evidence="2" key="1">
    <citation type="submission" date="2016-02" db="EMBL/GenBank/DDBJ databases">
        <title>Genome sequence of Bacillus trypoxylicola KCTC 13244(T).</title>
        <authorList>
            <person name="Jeong H."/>
            <person name="Park S.-H."/>
            <person name="Choi S.-K."/>
        </authorList>
    </citation>
    <scope>NUCLEOTIDE SEQUENCE [LARGE SCALE GENOMIC DNA]</scope>
    <source>
        <strain evidence="2">KCTC 13244</strain>
    </source>
</reference>
<evidence type="ECO:0000313" key="2">
    <source>
        <dbReference type="EMBL" id="KYG25565.1"/>
    </source>
</evidence>
<organism evidence="2 3">
    <name type="scientific">Alkalihalobacillus trypoxylicola</name>
    <dbReference type="NCBI Taxonomy" id="519424"/>
    <lineage>
        <taxon>Bacteria</taxon>
        <taxon>Bacillati</taxon>
        <taxon>Bacillota</taxon>
        <taxon>Bacilli</taxon>
        <taxon>Bacillales</taxon>
        <taxon>Bacillaceae</taxon>
        <taxon>Alkalihalobacillus</taxon>
    </lineage>
</organism>
<sequence length="77" mass="9169">MFIFFLDSICLVVSFFTINLLKKTNRHEIKKLVRINIRLEVGNVNEKIIKHMRAKNTATTPVKRYFFMETPKILNEL</sequence>
<dbReference type="AlphaFoldDB" id="A0A161PD06"/>
<dbReference type="EMBL" id="LTAO01000040">
    <property type="protein sequence ID" value="KYG25565.1"/>
    <property type="molecule type" value="Genomic_DNA"/>
</dbReference>
<keyword evidence="1" id="KW-0472">Membrane</keyword>
<dbReference type="Proteomes" id="UP000075806">
    <property type="component" value="Unassembled WGS sequence"/>
</dbReference>
<keyword evidence="1" id="KW-1133">Transmembrane helix</keyword>
<gene>
    <name evidence="2" type="ORF">AZF04_13835</name>
</gene>
<name>A0A161PD06_9BACI</name>
<evidence type="ECO:0000313" key="3">
    <source>
        <dbReference type="Proteomes" id="UP000075806"/>
    </source>
</evidence>
<protein>
    <submittedName>
        <fullName evidence="2">Uncharacterized protein</fullName>
    </submittedName>
</protein>
<proteinExistence type="predicted"/>
<keyword evidence="1" id="KW-0812">Transmembrane</keyword>
<accession>A0A161PD06</accession>
<keyword evidence="3" id="KW-1185">Reference proteome</keyword>
<evidence type="ECO:0000256" key="1">
    <source>
        <dbReference type="SAM" id="Phobius"/>
    </source>
</evidence>
<comment type="caution">
    <text evidence="2">The sequence shown here is derived from an EMBL/GenBank/DDBJ whole genome shotgun (WGS) entry which is preliminary data.</text>
</comment>